<keyword evidence="8" id="KW-1185">Reference proteome</keyword>
<comment type="caution">
    <text evidence="7">The sequence shown here is derived from an EMBL/GenBank/DDBJ whole genome shotgun (WGS) entry which is preliminary data.</text>
</comment>
<dbReference type="PIRSF" id="PIRSF000456">
    <property type="entry name" value="UDP-GlcNAc_acltr"/>
    <property type="match status" value="1"/>
</dbReference>
<dbReference type="CDD" id="cd03351">
    <property type="entry name" value="LbH_UDP-GlcNAc_AT"/>
    <property type="match status" value="1"/>
</dbReference>
<evidence type="ECO:0000256" key="1">
    <source>
        <dbReference type="ARBA" id="ARBA00022516"/>
    </source>
</evidence>
<feature type="domain" description="UDP N-acetylglucosamine O-acyltransferase C-terminal" evidence="6">
    <location>
        <begin position="176"/>
        <end position="255"/>
    </location>
</feature>
<dbReference type="InterPro" id="IPR001451">
    <property type="entry name" value="Hexapep"/>
</dbReference>
<dbReference type="PANTHER" id="PTHR43480:SF1">
    <property type="entry name" value="ACYL-[ACYL-CARRIER-PROTEIN]--UDP-N-ACETYLGLUCOSAMINE O-ACYLTRANSFERASE, MITOCHONDRIAL-RELATED"/>
    <property type="match status" value="1"/>
</dbReference>
<accession>A0A370DQF0</accession>
<dbReference type="SUPFAM" id="SSF51161">
    <property type="entry name" value="Trimeric LpxA-like enzymes"/>
    <property type="match status" value="1"/>
</dbReference>
<dbReference type="PANTHER" id="PTHR43480">
    <property type="entry name" value="ACYL-[ACYL-CARRIER-PROTEIN]--UDP-N-ACETYLGLUCOSAMINE O-ACYLTRANSFERASE"/>
    <property type="match status" value="1"/>
</dbReference>
<dbReference type="InterPro" id="IPR029098">
    <property type="entry name" value="Acetyltransf_C"/>
</dbReference>
<dbReference type="NCBIfam" id="NF003657">
    <property type="entry name" value="PRK05289.1"/>
    <property type="match status" value="1"/>
</dbReference>
<keyword evidence="2" id="KW-0441">Lipid A biosynthesis</keyword>
<dbReference type="Gene3D" id="2.160.10.10">
    <property type="entry name" value="Hexapeptide repeat proteins"/>
    <property type="match status" value="1"/>
</dbReference>
<evidence type="ECO:0000259" key="6">
    <source>
        <dbReference type="Pfam" id="PF13720"/>
    </source>
</evidence>
<reference evidence="7 8" key="1">
    <citation type="journal article" date="2018" name="ISME J.">
        <title>Endosymbiont genomes yield clues of tubeworm success.</title>
        <authorList>
            <person name="Li Y."/>
            <person name="Liles M.R."/>
            <person name="Halanych K.M."/>
        </authorList>
    </citation>
    <scope>NUCLEOTIDE SEQUENCE [LARGE SCALE GENOMIC DNA]</scope>
    <source>
        <strain evidence="7">A1462</strain>
    </source>
</reference>
<dbReference type="GO" id="GO:0009245">
    <property type="term" value="P:lipid A biosynthetic process"/>
    <property type="evidence" value="ECO:0007669"/>
    <property type="project" value="UniProtKB-KW"/>
</dbReference>
<dbReference type="Gene3D" id="1.20.1180.10">
    <property type="entry name" value="Udp N-acetylglucosamine O-acyltransferase, C-terminal domain"/>
    <property type="match status" value="1"/>
</dbReference>
<dbReference type="AlphaFoldDB" id="A0A370DQF0"/>
<dbReference type="GO" id="GO:0016020">
    <property type="term" value="C:membrane"/>
    <property type="evidence" value="ECO:0007669"/>
    <property type="project" value="GOC"/>
</dbReference>
<dbReference type="GO" id="GO:0008780">
    <property type="term" value="F:acyl-[acyl-carrier-protein]-UDP-N-acetylglucosamine O-acyltransferase activity"/>
    <property type="evidence" value="ECO:0007669"/>
    <property type="project" value="InterPro"/>
</dbReference>
<evidence type="ECO:0000256" key="4">
    <source>
        <dbReference type="ARBA" id="ARBA00023098"/>
    </source>
</evidence>
<evidence type="ECO:0000313" key="7">
    <source>
        <dbReference type="EMBL" id="RDH86785.1"/>
    </source>
</evidence>
<dbReference type="NCBIfam" id="TIGR01852">
    <property type="entry name" value="lipid_A_lpxA"/>
    <property type="match status" value="1"/>
</dbReference>
<keyword evidence="5" id="KW-0012">Acyltransferase</keyword>
<protein>
    <submittedName>
        <fullName evidence="7">Acyl-[acyl-carrier-protein]--UDP-N-acetylglucosamine O-acyltransferase</fullName>
    </submittedName>
</protein>
<keyword evidence="4" id="KW-0443">Lipid metabolism</keyword>
<dbReference type="EMBL" id="QFXE01000008">
    <property type="protein sequence ID" value="RDH86785.1"/>
    <property type="molecule type" value="Genomic_DNA"/>
</dbReference>
<proteinExistence type="predicted"/>
<evidence type="ECO:0000256" key="5">
    <source>
        <dbReference type="ARBA" id="ARBA00023315"/>
    </source>
</evidence>
<sequence>MKQIHPTAIIEDGAELHESVTVGPFSIIESDVIIGEGCVIDSSVRIFRGTSLGRNNRVCSGAMLGCEPQDLTFDPANSKPLVIGENNHIKEGVNISRGVKTKEGTLIGNGNYFMCGFHAGHDCRFGNNNIFGPNSTIAGHVGIGDKVFVSGLVGIHQFTFIGDHAMIGGCSKVVKDVPPYATCDGNPARLVGLNAIGLKRSGFDPKKRAAIKQAYKTLFLSGLNISQALEQLKGEGLTEEVEKLVRFIEKSDRGVTGHK</sequence>
<dbReference type="Pfam" id="PF13720">
    <property type="entry name" value="Acetyltransf_11"/>
    <property type="match status" value="1"/>
</dbReference>
<keyword evidence="1" id="KW-0444">Lipid biosynthesis</keyword>
<dbReference type="InterPro" id="IPR037157">
    <property type="entry name" value="Acetyltransf_C_sf"/>
</dbReference>
<evidence type="ECO:0000256" key="3">
    <source>
        <dbReference type="ARBA" id="ARBA00022679"/>
    </source>
</evidence>
<name>A0A370DQF0_9GAMM</name>
<dbReference type="InterPro" id="IPR011004">
    <property type="entry name" value="Trimer_LpxA-like_sf"/>
</dbReference>
<gene>
    <name evidence="7" type="ORF">DIZ78_07805</name>
</gene>
<dbReference type="Pfam" id="PF00132">
    <property type="entry name" value="Hexapep"/>
    <property type="match status" value="1"/>
</dbReference>
<dbReference type="InterPro" id="IPR010137">
    <property type="entry name" value="Lipid_A_LpxA"/>
</dbReference>
<evidence type="ECO:0000313" key="8">
    <source>
        <dbReference type="Proteomes" id="UP000254771"/>
    </source>
</evidence>
<organism evidence="7 8">
    <name type="scientific">endosymbiont of Escarpia spicata</name>
    <dbReference type="NCBI Taxonomy" id="2200908"/>
    <lineage>
        <taxon>Bacteria</taxon>
        <taxon>Pseudomonadati</taxon>
        <taxon>Pseudomonadota</taxon>
        <taxon>Gammaproteobacteria</taxon>
        <taxon>sulfur-oxidizing symbionts</taxon>
    </lineage>
</organism>
<dbReference type="Proteomes" id="UP000254771">
    <property type="component" value="Unassembled WGS sequence"/>
</dbReference>
<evidence type="ECO:0000256" key="2">
    <source>
        <dbReference type="ARBA" id="ARBA00022556"/>
    </source>
</evidence>
<keyword evidence="3" id="KW-0808">Transferase</keyword>